<dbReference type="Proteomes" id="UP000186895">
    <property type="component" value="Unassembled WGS sequence"/>
</dbReference>
<keyword evidence="3" id="KW-1003">Cell membrane</keyword>
<comment type="function">
    <text evidence="9">Part of the tripartite ATP-independent periplasmic (TRAP) transport system.</text>
</comment>
<dbReference type="RefSeq" id="WP_076464845.1">
    <property type="nucleotide sequence ID" value="NZ_FTMN01000009.1"/>
</dbReference>
<evidence type="ECO:0000256" key="3">
    <source>
        <dbReference type="ARBA" id="ARBA00022475"/>
    </source>
</evidence>
<keyword evidence="2 9" id="KW-0813">Transport</keyword>
<dbReference type="GO" id="GO:0005886">
    <property type="term" value="C:plasma membrane"/>
    <property type="evidence" value="ECO:0007669"/>
    <property type="project" value="UniProtKB-SubCell"/>
</dbReference>
<proteinExistence type="inferred from homology"/>
<keyword evidence="12" id="KW-1185">Reference proteome</keyword>
<evidence type="ECO:0000256" key="9">
    <source>
        <dbReference type="RuleBase" id="RU369079"/>
    </source>
</evidence>
<comment type="subcellular location">
    <subcellularLocation>
        <location evidence="1 9">Cell inner membrane</location>
        <topology evidence="1 9">Multi-pass membrane protein</topology>
    </subcellularLocation>
</comment>
<feature type="transmembrane region" description="Helical" evidence="9">
    <location>
        <begin position="34"/>
        <end position="55"/>
    </location>
</feature>
<comment type="similarity">
    <text evidence="8 9">Belongs to the TRAP transporter small permease family.</text>
</comment>
<feature type="transmembrane region" description="Helical" evidence="9">
    <location>
        <begin position="149"/>
        <end position="171"/>
    </location>
</feature>
<keyword evidence="5 9" id="KW-0812">Transmembrane</keyword>
<name>A0A1N6VRP2_9GAMM</name>
<dbReference type="PANTHER" id="PTHR35011:SF2">
    <property type="entry name" value="2,3-DIKETO-L-GULONATE TRAP TRANSPORTER SMALL PERMEASE PROTEIN YIAM"/>
    <property type="match status" value="1"/>
</dbReference>
<dbReference type="EMBL" id="FTMN01000009">
    <property type="protein sequence ID" value="SIQ80541.1"/>
    <property type="molecule type" value="Genomic_DNA"/>
</dbReference>
<keyword evidence="4 9" id="KW-0997">Cell inner membrane</keyword>
<feature type="transmembrane region" description="Helical" evidence="9">
    <location>
        <begin position="67"/>
        <end position="85"/>
    </location>
</feature>
<evidence type="ECO:0000256" key="4">
    <source>
        <dbReference type="ARBA" id="ARBA00022519"/>
    </source>
</evidence>
<dbReference type="eggNOG" id="COG3090">
    <property type="taxonomic scope" value="Bacteria"/>
</dbReference>
<evidence type="ECO:0000256" key="8">
    <source>
        <dbReference type="ARBA" id="ARBA00038436"/>
    </source>
</evidence>
<evidence type="ECO:0000256" key="5">
    <source>
        <dbReference type="ARBA" id="ARBA00022692"/>
    </source>
</evidence>
<evidence type="ECO:0000313" key="12">
    <source>
        <dbReference type="Proteomes" id="UP000186895"/>
    </source>
</evidence>
<evidence type="ECO:0000256" key="6">
    <source>
        <dbReference type="ARBA" id="ARBA00022989"/>
    </source>
</evidence>
<keyword evidence="6 9" id="KW-1133">Transmembrane helix</keyword>
<evidence type="ECO:0000256" key="2">
    <source>
        <dbReference type="ARBA" id="ARBA00022448"/>
    </source>
</evidence>
<organism evidence="11 12">
    <name type="scientific">Marinobacterium stanieri</name>
    <dbReference type="NCBI Taxonomy" id="49186"/>
    <lineage>
        <taxon>Bacteria</taxon>
        <taxon>Pseudomonadati</taxon>
        <taxon>Pseudomonadota</taxon>
        <taxon>Gammaproteobacteria</taxon>
        <taxon>Oceanospirillales</taxon>
        <taxon>Oceanospirillaceae</taxon>
        <taxon>Marinobacterium</taxon>
    </lineage>
</organism>
<evidence type="ECO:0000259" key="10">
    <source>
        <dbReference type="Pfam" id="PF04290"/>
    </source>
</evidence>
<evidence type="ECO:0000313" key="11">
    <source>
        <dbReference type="EMBL" id="SIQ80541.1"/>
    </source>
</evidence>
<feature type="domain" description="Tripartite ATP-independent periplasmic transporters DctQ component" evidence="10">
    <location>
        <begin position="44"/>
        <end position="175"/>
    </location>
</feature>
<sequence>MQQSSSAMTASADVEVVSVKLNTFTHLLLSSYKFLMFLAGLGLAGLMFAQVIMRYFLDSPFAGIEELAILLGVWVYFLGMGYASLTREHISGGIVSLLVKDPWKLKLIELASLIVCLIAALIFGYFACKYAFFVIEKGRSSIYLRWPKGFWSASMIVGFSMMTICFLTQAVRTWRELRHLDHQASGGPKG</sequence>
<dbReference type="GO" id="GO:0022857">
    <property type="term" value="F:transmembrane transporter activity"/>
    <property type="evidence" value="ECO:0007669"/>
    <property type="project" value="UniProtKB-UniRule"/>
</dbReference>
<evidence type="ECO:0000256" key="7">
    <source>
        <dbReference type="ARBA" id="ARBA00023136"/>
    </source>
</evidence>
<dbReference type="InterPro" id="IPR055348">
    <property type="entry name" value="DctQ"/>
</dbReference>
<dbReference type="InterPro" id="IPR007387">
    <property type="entry name" value="TRAP_DctQ"/>
</dbReference>
<dbReference type="Pfam" id="PF04290">
    <property type="entry name" value="DctQ"/>
    <property type="match status" value="1"/>
</dbReference>
<feature type="transmembrane region" description="Helical" evidence="9">
    <location>
        <begin position="105"/>
        <end position="128"/>
    </location>
</feature>
<dbReference type="PANTHER" id="PTHR35011">
    <property type="entry name" value="2,3-DIKETO-L-GULONATE TRAP TRANSPORTER SMALL PERMEASE PROTEIN YIAM"/>
    <property type="match status" value="1"/>
</dbReference>
<dbReference type="STRING" id="49186.SAMN05421647_10977"/>
<dbReference type="AlphaFoldDB" id="A0A1N6VRP2"/>
<gene>
    <name evidence="11" type="ORF">SAMN05421647_10977</name>
</gene>
<keyword evidence="7 9" id="KW-0472">Membrane</keyword>
<protein>
    <recommendedName>
        <fullName evidence="9">TRAP transporter small permease protein</fullName>
    </recommendedName>
</protein>
<dbReference type="GO" id="GO:0015740">
    <property type="term" value="P:C4-dicarboxylate transport"/>
    <property type="evidence" value="ECO:0007669"/>
    <property type="project" value="TreeGrafter"/>
</dbReference>
<comment type="subunit">
    <text evidence="9">The complex comprises the extracytoplasmic solute receptor protein and the two transmembrane proteins.</text>
</comment>
<reference evidence="11 12" key="1">
    <citation type="submission" date="2017-01" db="EMBL/GenBank/DDBJ databases">
        <authorList>
            <person name="Mah S.A."/>
            <person name="Swanson W.J."/>
            <person name="Moy G.W."/>
            <person name="Vacquier V.D."/>
        </authorList>
    </citation>
    <scope>NUCLEOTIDE SEQUENCE [LARGE SCALE GENOMIC DNA]</scope>
    <source>
        <strain evidence="11 12">DSM 7027</strain>
    </source>
</reference>
<evidence type="ECO:0000256" key="1">
    <source>
        <dbReference type="ARBA" id="ARBA00004429"/>
    </source>
</evidence>
<accession>A0A1N6VRP2</accession>